<dbReference type="GO" id="GO:0006383">
    <property type="term" value="P:transcription by RNA polymerase III"/>
    <property type="evidence" value="ECO:0007669"/>
    <property type="project" value="InterPro"/>
</dbReference>
<evidence type="ECO:0000256" key="1">
    <source>
        <dbReference type="ARBA" id="ARBA00004123"/>
    </source>
</evidence>
<dbReference type="GO" id="GO:0005666">
    <property type="term" value="C:RNA polymerase III complex"/>
    <property type="evidence" value="ECO:0007669"/>
    <property type="project" value="TreeGrafter"/>
</dbReference>
<accession>A0AAJ6TRB0</accession>
<dbReference type="KEGG" id="peu:105115712"/>
<comment type="similarity">
    <text evidence="2">Belongs to the eukaryotic RPC7 RNA polymerase subunit family.</text>
</comment>
<feature type="region of interest" description="Disordered" evidence="4">
    <location>
        <begin position="148"/>
        <end position="186"/>
    </location>
</feature>
<proteinExistence type="inferred from homology"/>
<dbReference type="Pfam" id="PF11705">
    <property type="entry name" value="RNA_pol_3_Rpc31"/>
    <property type="match status" value="1"/>
</dbReference>
<evidence type="ECO:0000313" key="6">
    <source>
        <dbReference type="RefSeq" id="XP_011010998.1"/>
    </source>
</evidence>
<dbReference type="PANTHER" id="PTHR15367:SF2">
    <property type="entry name" value="DNA-DIRECTED RNA POLYMERASE III SUBUNIT"/>
    <property type="match status" value="1"/>
</dbReference>
<keyword evidence="3" id="KW-0539">Nucleus</keyword>
<dbReference type="Proteomes" id="UP000694918">
    <property type="component" value="Unplaced"/>
</dbReference>
<dbReference type="GeneID" id="105115712"/>
<dbReference type="PANTHER" id="PTHR15367">
    <property type="entry name" value="DNA-DIRECTED RNA POLYMERASE III"/>
    <property type="match status" value="1"/>
</dbReference>
<evidence type="ECO:0000313" key="5">
    <source>
        <dbReference type="Proteomes" id="UP000694918"/>
    </source>
</evidence>
<dbReference type="GeneID" id="105119106"/>
<keyword evidence="5" id="KW-1185">Reference proteome</keyword>
<dbReference type="RefSeq" id="XP_011015505.1">
    <property type="nucleotide sequence ID" value="XM_011017203.1"/>
</dbReference>
<evidence type="ECO:0000313" key="7">
    <source>
        <dbReference type="RefSeq" id="XP_011015505.1"/>
    </source>
</evidence>
<dbReference type="RefSeq" id="XP_011010998.1">
    <property type="nucleotide sequence ID" value="XM_011012696.1"/>
</dbReference>
<sequence length="219" mass="25720">MAYRGRGRGRFGGGGGFSYARQEPFDLFPKILLFQEIELPDPKNVKEERALVVWNSRLTNYFKSSPCYLEEIVSKEIQSMDIERFSDRGKPRITSERDSLDQFLQLTSKNFPKELIGGLNRKRPNKKVKWTADLRKLDDYEKRELMYEGQAEKVQMEKKEDEDEEDEDEELEEPDDEYDDGDYNQATCYAITKNGQEIDVNGTRKIATPFEQDFLMEEH</sequence>
<comment type="subcellular location">
    <subcellularLocation>
        <location evidence="1">Nucleus</location>
    </subcellularLocation>
</comment>
<dbReference type="AlphaFoldDB" id="A0AAJ6TRB0"/>
<feature type="compositionally biased region" description="Basic and acidic residues" evidence="4">
    <location>
        <begin position="148"/>
        <end position="159"/>
    </location>
</feature>
<reference evidence="6 7" key="1">
    <citation type="submission" date="2025-04" db="UniProtKB">
        <authorList>
            <consortium name="RefSeq"/>
        </authorList>
    </citation>
    <scope>IDENTIFICATION</scope>
</reference>
<gene>
    <name evidence="7" type="primary">LOC105119106</name>
    <name evidence="6" type="synonym">LOC105115712</name>
</gene>
<name>A0AAJ6TRB0_POPEU</name>
<dbReference type="InterPro" id="IPR024661">
    <property type="entry name" value="RNA_pol_III_Rpc31"/>
</dbReference>
<dbReference type="KEGG" id="peu:105119106"/>
<evidence type="ECO:0000256" key="3">
    <source>
        <dbReference type="ARBA" id="ARBA00023242"/>
    </source>
</evidence>
<evidence type="ECO:0000256" key="2">
    <source>
        <dbReference type="ARBA" id="ARBA00008352"/>
    </source>
</evidence>
<organism evidence="5 7">
    <name type="scientific">Populus euphratica</name>
    <name type="common">Euphrates poplar</name>
    <dbReference type="NCBI Taxonomy" id="75702"/>
    <lineage>
        <taxon>Eukaryota</taxon>
        <taxon>Viridiplantae</taxon>
        <taxon>Streptophyta</taxon>
        <taxon>Embryophyta</taxon>
        <taxon>Tracheophyta</taxon>
        <taxon>Spermatophyta</taxon>
        <taxon>Magnoliopsida</taxon>
        <taxon>eudicotyledons</taxon>
        <taxon>Gunneridae</taxon>
        <taxon>Pentapetalae</taxon>
        <taxon>rosids</taxon>
        <taxon>fabids</taxon>
        <taxon>Malpighiales</taxon>
        <taxon>Salicaceae</taxon>
        <taxon>Saliceae</taxon>
        <taxon>Populus</taxon>
    </lineage>
</organism>
<evidence type="ECO:0000256" key="4">
    <source>
        <dbReference type="SAM" id="MobiDB-lite"/>
    </source>
</evidence>
<protein>
    <submittedName>
        <fullName evidence="6 7">DNA-directed RNA polymerase III subunit RPC7-like isoform X1</fullName>
    </submittedName>
</protein>
<feature type="compositionally biased region" description="Acidic residues" evidence="4">
    <location>
        <begin position="160"/>
        <end position="182"/>
    </location>
</feature>